<dbReference type="STRING" id="1212491.LFA_3300"/>
<dbReference type="PANTHER" id="PTHR43364:SF4">
    <property type="entry name" value="NAD(P)-LINKED OXIDOREDUCTASE SUPERFAMILY PROTEIN"/>
    <property type="match status" value="1"/>
</dbReference>
<name>A0A098G828_9GAMM</name>
<dbReference type="EC" id="1.1.1.-" evidence="3"/>
<organism evidence="3 4">
    <name type="scientific">Legionella fallonii LLAP-10</name>
    <dbReference type="NCBI Taxonomy" id="1212491"/>
    <lineage>
        <taxon>Bacteria</taxon>
        <taxon>Pseudomonadati</taxon>
        <taxon>Pseudomonadota</taxon>
        <taxon>Gammaproteobacteria</taxon>
        <taxon>Legionellales</taxon>
        <taxon>Legionellaceae</taxon>
        <taxon>Legionella</taxon>
    </lineage>
</organism>
<dbReference type="GO" id="GO:0016491">
    <property type="term" value="F:oxidoreductase activity"/>
    <property type="evidence" value="ECO:0007669"/>
    <property type="project" value="UniProtKB-KW"/>
</dbReference>
<keyword evidence="1 3" id="KW-0560">Oxidoreductase</keyword>
<keyword evidence="4" id="KW-1185">Reference proteome</keyword>
<dbReference type="OrthoDB" id="9772407at2"/>
<dbReference type="Proteomes" id="UP000032430">
    <property type="component" value="Chromosome I"/>
</dbReference>
<reference evidence="4" key="1">
    <citation type="submission" date="2014-09" db="EMBL/GenBank/DDBJ databases">
        <authorList>
            <person name="Gomez-Valero L."/>
        </authorList>
    </citation>
    <scope>NUCLEOTIDE SEQUENCE [LARGE SCALE GENOMIC DNA]</scope>
    <source>
        <strain evidence="4">ATCC700992</strain>
    </source>
</reference>
<dbReference type="Pfam" id="PF00248">
    <property type="entry name" value="Aldo_ket_red"/>
    <property type="match status" value="1"/>
</dbReference>
<accession>A0A098G828</accession>
<dbReference type="Gene3D" id="3.20.20.100">
    <property type="entry name" value="NADP-dependent oxidoreductase domain"/>
    <property type="match status" value="1"/>
</dbReference>
<dbReference type="SUPFAM" id="SSF51430">
    <property type="entry name" value="NAD(P)-linked oxidoreductase"/>
    <property type="match status" value="1"/>
</dbReference>
<evidence type="ECO:0000313" key="3">
    <source>
        <dbReference type="EMBL" id="CEG58632.1"/>
    </source>
</evidence>
<feature type="domain" description="NADP-dependent oxidoreductase" evidence="2">
    <location>
        <begin position="15"/>
        <end position="309"/>
    </location>
</feature>
<dbReference type="EMBL" id="LN614827">
    <property type="protein sequence ID" value="CEG58632.1"/>
    <property type="molecule type" value="Genomic_DNA"/>
</dbReference>
<dbReference type="InterPro" id="IPR050523">
    <property type="entry name" value="AKR_Detox_Biosynth"/>
</dbReference>
<proteinExistence type="predicted"/>
<dbReference type="InterPro" id="IPR036812">
    <property type="entry name" value="NAD(P)_OxRdtase_dom_sf"/>
</dbReference>
<dbReference type="PRINTS" id="PR00069">
    <property type="entry name" value="ALDKETRDTASE"/>
</dbReference>
<sequence length="328" mass="36940">METIQITPLKKLASRICLGTWAIGGWMWGGTEEQESINTIHKALELGINMIDTAPVYGFGKSEEIVGKALKQFGHREDIILATKVGLQWHEGNVSRNSSRKRIMQEIDDSLKRLQTDYIDIYQIHWPDSSVSFEETALALLSLIEAGKIHAIGVSNFSTTQMQEFLKFASINTSQPPFNLFEREVEKEILSFTEKNHITTLAYGSLCRGLLSGKMNANTQFNGDDLRKSDPKFQKPLFQQYLDAVSALDIFATTNYKKNVLALAVRWVLDKGHTIALWGARHPSQLENINDVMGWTIDTDAMHQIDQIIDEHLQTTVGPEFMAPPSSE</sequence>
<dbReference type="FunFam" id="3.20.20.100:FF:000004">
    <property type="entry name" value="Oxidoreductase, aldo/keto reductase"/>
    <property type="match status" value="1"/>
</dbReference>
<dbReference type="GO" id="GO:0005829">
    <property type="term" value="C:cytosol"/>
    <property type="evidence" value="ECO:0007669"/>
    <property type="project" value="UniProtKB-ARBA"/>
</dbReference>
<dbReference type="AlphaFoldDB" id="A0A098G828"/>
<dbReference type="RefSeq" id="WP_045096908.1">
    <property type="nucleotide sequence ID" value="NZ_LN614827.1"/>
</dbReference>
<dbReference type="HOGENOM" id="CLU_023205_2_3_6"/>
<dbReference type="CDD" id="cd19148">
    <property type="entry name" value="AKR_AKR11B1"/>
    <property type="match status" value="1"/>
</dbReference>
<dbReference type="InterPro" id="IPR023210">
    <property type="entry name" value="NADP_OxRdtase_dom"/>
</dbReference>
<dbReference type="KEGG" id="lfa:LFA_3300"/>
<dbReference type="InterPro" id="IPR020471">
    <property type="entry name" value="AKR"/>
</dbReference>
<dbReference type="PANTHER" id="PTHR43364">
    <property type="entry name" value="NADH-SPECIFIC METHYLGLYOXAL REDUCTASE-RELATED"/>
    <property type="match status" value="1"/>
</dbReference>
<gene>
    <name evidence="3" type="primary">yhdN</name>
    <name evidence="3" type="ORF">LFA_3300</name>
</gene>
<evidence type="ECO:0000256" key="1">
    <source>
        <dbReference type="ARBA" id="ARBA00023002"/>
    </source>
</evidence>
<protein>
    <submittedName>
        <fullName evidence="3">General stress protein 69</fullName>
        <ecNumber evidence="3">1.1.1.-</ecNumber>
    </submittedName>
</protein>
<evidence type="ECO:0000259" key="2">
    <source>
        <dbReference type="Pfam" id="PF00248"/>
    </source>
</evidence>
<evidence type="ECO:0000313" key="4">
    <source>
        <dbReference type="Proteomes" id="UP000032430"/>
    </source>
</evidence>